<dbReference type="InterPro" id="IPR058533">
    <property type="entry name" value="Cation_efflux_TM"/>
</dbReference>
<reference evidence="13" key="1">
    <citation type="journal article" date="2014" name="BMC Genomics">
        <title>Genome characteristics reveal the impact of lichenization on lichen-forming fungus Endocarpon pusillum Hedwig (Verrucariales, Ascomycota).</title>
        <authorList>
            <person name="Wang Y.-Y."/>
            <person name="Liu B."/>
            <person name="Zhang X.-Y."/>
            <person name="Zhou Q.-M."/>
            <person name="Zhang T."/>
            <person name="Li H."/>
            <person name="Yu Y.-F."/>
            <person name="Zhang X.-L."/>
            <person name="Hao X.-Y."/>
            <person name="Wang M."/>
            <person name="Wang L."/>
            <person name="Wei J.-C."/>
        </authorList>
    </citation>
    <scope>NUCLEOTIDE SEQUENCE [LARGE SCALE GENOMIC DNA]</scope>
    <source>
        <strain evidence="13">Z07020 / HMAS-L-300199</strain>
    </source>
</reference>
<sequence>MPRRWLTNADAHGPRHGMMEKSATTSPNTASLVNNQIPTVRNPPHIEKPQRAILRSPRGICSSAHPPSPSELSINECCAPRAPLRSHTDKNMGISKSNRIIILLVIDSAFFLLELVVGYAVHSLALVADSFHMLNDVLSLCVGLWAVKVANNKSSSAMYTYGWQRAETLGALVNGVFLVALCMSIFLEAIQRFVQPQVVSNPKLVMIVGILGLASNILGLLLFHEHGHGHSHGGKEHDHNSHDSLRNAEEGFGHSHRDQSQSRVGDEAGNIADVLPEAVVGVWKPRSHSNAHKFSSSDEDNTTAAPTRAATFNPTEIRGHRRRTSGSFGRGFGSVGHILSHPASFRQEIIAASRLEERPDSEPEEEAITDDSGPSSPNERSTLLKYANGSSRKQSCSRVAGSGGHKSNKNKDHRHDSWHADHHHAQPPAEGGGHGHSHGDLNMRGVFLHVMGDALGNIGVIASALFIWLTSYSWRYYVDPAISLLITIIILASAIPLCKAASRILLQAVPIHLSVDEIKADIEELPGIVSCHHLHVWQLSDTKIVASLHIQVDCEVEGTGSASYMHLARQVRRCLHGFGIHSSTIQPEFCLQNGEAERTPTSGSTARGDGSGFSPKAGPGGKTSKAGSVTSDPSACLLDCGEECPGKDQCCPLPIAKK</sequence>
<dbReference type="InterPro" id="IPR036837">
    <property type="entry name" value="Cation_efflux_CTD_sf"/>
</dbReference>
<dbReference type="GeneID" id="19238319"/>
<evidence type="ECO:0000256" key="4">
    <source>
        <dbReference type="ARBA" id="ARBA00022692"/>
    </source>
</evidence>
<dbReference type="OrthoDB" id="9944568at2759"/>
<feature type="transmembrane region" description="Helical" evidence="9">
    <location>
        <begin position="171"/>
        <end position="191"/>
    </location>
</feature>
<feature type="transmembrane region" description="Helical" evidence="9">
    <location>
        <begin position="100"/>
        <end position="121"/>
    </location>
</feature>
<evidence type="ECO:0008006" key="14">
    <source>
        <dbReference type="Google" id="ProtNLM"/>
    </source>
</evidence>
<evidence type="ECO:0000256" key="9">
    <source>
        <dbReference type="SAM" id="Phobius"/>
    </source>
</evidence>
<evidence type="ECO:0000256" key="8">
    <source>
        <dbReference type="SAM" id="MobiDB-lite"/>
    </source>
</evidence>
<dbReference type="RefSeq" id="XP_007803288.1">
    <property type="nucleotide sequence ID" value="XM_007805097.1"/>
</dbReference>
<evidence type="ECO:0000256" key="1">
    <source>
        <dbReference type="ARBA" id="ARBA00004141"/>
    </source>
</evidence>
<feature type="compositionally biased region" description="Polar residues" evidence="8">
    <location>
        <begin position="302"/>
        <end position="314"/>
    </location>
</feature>
<dbReference type="PANTHER" id="PTHR45820:SF4">
    <property type="entry name" value="ZINC TRANSPORTER 63C, ISOFORM F"/>
    <property type="match status" value="1"/>
</dbReference>
<keyword evidence="4 9" id="KW-0812">Transmembrane</keyword>
<dbReference type="GO" id="GO:0006882">
    <property type="term" value="P:intracellular zinc ion homeostasis"/>
    <property type="evidence" value="ECO:0007669"/>
    <property type="project" value="TreeGrafter"/>
</dbReference>
<proteinExistence type="inferred from homology"/>
<keyword evidence="3" id="KW-0813">Transport</keyword>
<feature type="region of interest" description="Disordered" evidence="8">
    <location>
        <begin position="229"/>
        <end position="265"/>
    </location>
</feature>
<dbReference type="InterPro" id="IPR002524">
    <property type="entry name" value="Cation_efflux"/>
</dbReference>
<organism evidence="12 13">
    <name type="scientific">Endocarpon pusillum (strain Z07020 / HMAS-L-300199)</name>
    <name type="common">Lichen-forming fungus</name>
    <dbReference type="NCBI Taxonomy" id="1263415"/>
    <lineage>
        <taxon>Eukaryota</taxon>
        <taxon>Fungi</taxon>
        <taxon>Dikarya</taxon>
        <taxon>Ascomycota</taxon>
        <taxon>Pezizomycotina</taxon>
        <taxon>Eurotiomycetes</taxon>
        <taxon>Chaetothyriomycetidae</taxon>
        <taxon>Verrucariales</taxon>
        <taxon>Verrucariaceae</taxon>
        <taxon>Endocarpon</taxon>
    </lineage>
</organism>
<dbReference type="Proteomes" id="UP000019373">
    <property type="component" value="Unassembled WGS sequence"/>
</dbReference>
<keyword evidence="5" id="KW-0862">Zinc</keyword>
<feature type="region of interest" description="Disordered" evidence="8">
    <location>
        <begin position="594"/>
        <end position="632"/>
    </location>
</feature>
<dbReference type="EMBL" id="KE721267">
    <property type="protein sequence ID" value="ERF70994.1"/>
    <property type="molecule type" value="Genomic_DNA"/>
</dbReference>
<feature type="region of interest" description="Disordered" evidence="8">
    <location>
        <begin position="354"/>
        <end position="438"/>
    </location>
</feature>
<evidence type="ECO:0000313" key="13">
    <source>
        <dbReference type="Proteomes" id="UP000019373"/>
    </source>
</evidence>
<dbReference type="PANTHER" id="PTHR45820">
    <property type="entry name" value="FI23527P1"/>
    <property type="match status" value="1"/>
</dbReference>
<dbReference type="SUPFAM" id="SSF160240">
    <property type="entry name" value="Cation efflux protein cytoplasmic domain-like"/>
    <property type="match status" value="1"/>
</dbReference>
<feature type="transmembrane region" description="Helical" evidence="9">
    <location>
        <begin position="446"/>
        <end position="469"/>
    </location>
</feature>
<dbReference type="Gene3D" id="1.20.1510.10">
    <property type="entry name" value="Cation efflux protein transmembrane domain"/>
    <property type="match status" value="2"/>
</dbReference>
<dbReference type="GO" id="GO:0005385">
    <property type="term" value="F:zinc ion transmembrane transporter activity"/>
    <property type="evidence" value="ECO:0007669"/>
    <property type="project" value="TreeGrafter"/>
</dbReference>
<dbReference type="OMA" id="CLFHQHG"/>
<dbReference type="GO" id="GO:0016020">
    <property type="term" value="C:membrane"/>
    <property type="evidence" value="ECO:0007669"/>
    <property type="project" value="UniProtKB-SubCell"/>
</dbReference>
<protein>
    <recommendedName>
        <fullName evidence="14">Zinc/cadmium resistance protein</fullName>
    </recommendedName>
</protein>
<feature type="domain" description="Cation efflux protein cytoplasmic" evidence="11">
    <location>
        <begin position="514"/>
        <end position="588"/>
    </location>
</feature>
<evidence type="ECO:0000256" key="3">
    <source>
        <dbReference type="ARBA" id="ARBA00022448"/>
    </source>
</evidence>
<accession>U1HPK7</accession>
<dbReference type="InterPro" id="IPR027469">
    <property type="entry name" value="Cation_efflux_TMD_sf"/>
</dbReference>
<keyword evidence="6 9" id="KW-1133">Transmembrane helix</keyword>
<dbReference type="SUPFAM" id="SSF161111">
    <property type="entry name" value="Cation efflux protein transmembrane domain-like"/>
    <property type="match status" value="1"/>
</dbReference>
<gene>
    <name evidence="12" type="ORF">EPUS_03273</name>
</gene>
<evidence type="ECO:0000256" key="7">
    <source>
        <dbReference type="ARBA" id="ARBA00023136"/>
    </source>
</evidence>
<dbReference type="FunFam" id="1.20.1510.10:FF:000026">
    <property type="entry name" value="Zinc/cadmium resistance protein-like protein"/>
    <property type="match status" value="1"/>
</dbReference>
<dbReference type="HOGENOM" id="CLU_013430_4_2_1"/>
<evidence type="ECO:0000259" key="11">
    <source>
        <dbReference type="Pfam" id="PF16916"/>
    </source>
</evidence>
<dbReference type="InterPro" id="IPR027470">
    <property type="entry name" value="Cation_efflux_CTD"/>
</dbReference>
<keyword evidence="13" id="KW-1185">Reference proteome</keyword>
<feature type="domain" description="Cation efflux protein transmembrane" evidence="10">
    <location>
        <begin position="434"/>
        <end position="506"/>
    </location>
</feature>
<name>U1HPK7_ENDPU</name>
<dbReference type="Pfam" id="PF01545">
    <property type="entry name" value="Cation_efflux"/>
    <property type="match status" value="2"/>
</dbReference>
<feature type="compositionally biased region" description="Basic and acidic residues" evidence="8">
    <location>
        <begin position="409"/>
        <end position="424"/>
    </location>
</feature>
<feature type="transmembrane region" description="Helical" evidence="9">
    <location>
        <begin position="203"/>
        <end position="223"/>
    </location>
</feature>
<feature type="domain" description="Cation efflux protein transmembrane" evidence="10">
    <location>
        <begin position="100"/>
        <end position="230"/>
    </location>
</feature>
<feature type="region of interest" description="Disordered" evidence="8">
    <location>
        <begin position="288"/>
        <end position="329"/>
    </location>
</feature>
<feature type="compositionally biased region" description="Polar residues" evidence="8">
    <location>
        <begin position="372"/>
        <end position="381"/>
    </location>
</feature>
<feature type="transmembrane region" description="Helical" evidence="9">
    <location>
        <begin position="133"/>
        <end position="150"/>
    </location>
</feature>
<evidence type="ECO:0000259" key="10">
    <source>
        <dbReference type="Pfam" id="PF01545"/>
    </source>
</evidence>
<evidence type="ECO:0000256" key="2">
    <source>
        <dbReference type="ARBA" id="ARBA00008873"/>
    </source>
</evidence>
<comment type="subcellular location">
    <subcellularLocation>
        <location evidence="1">Membrane</location>
        <topology evidence="1">Multi-pass membrane protein</topology>
    </subcellularLocation>
</comment>
<dbReference type="AlphaFoldDB" id="U1HPK7"/>
<dbReference type="eggNOG" id="KOG1483">
    <property type="taxonomic scope" value="Eukaryota"/>
</dbReference>
<evidence type="ECO:0000313" key="12">
    <source>
        <dbReference type="EMBL" id="ERF70994.1"/>
    </source>
</evidence>
<feature type="transmembrane region" description="Helical" evidence="9">
    <location>
        <begin position="481"/>
        <end position="498"/>
    </location>
</feature>
<dbReference type="FunFam" id="1.20.1510.10:FF:000021">
    <property type="entry name" value="Solute carrier family 30 (Zinc transporter), member 1"/>
    <property type="match status" value="1"/>
</dbReference>
<comment type="similarity">
    <text evidence="2">Belongs to the cation diffusion facilitator (CDF) transporter (TC 2.A.4) family. SLC30A subfamily.</text>
</comment>
<evidence type="ECO:0000256" key="6">
    <source>
        <dbReference type="ARBA" id="ARBA00022989"/>
    </source>
</evidence>
<keyword evidence="7 9" id="KW-0472">Membrane</keyword>
<dbReference type="NCBIfam" id="TIGR01297">
    <property type="entry name" value="CDF"/>
    <property type="match status" value="2"/>
</dbReference>
<feature type="compositionally biased region" description="Polar residues" evidence="8">
    <location>
        <begin position="388"/>
        <end position="397"/>
    </location>
</feature>
<evidence type="ECO:0000256" key="5">
    <source>
        <dbReference type="ARBA" id="ARBA00022833"/>
    </source>
</evidence>
<feature type="region of interest" description="Disordered" evidence="8">
    <location>
        <begin position="1"/>
        <end position="29"/>
    </location>
</feature>
<dbReference type="Pfam" id="PF16916">
    <property type="entry name" value="ZT_dimer"/>
    <property type="match status" value="1"/>
</dbReference>